<name>A0A231VHJ6_THETR</name>
<dbReference type="InterPro" id="IPR023179">
    <property type="entry name" value="GTP-bd_ortho_bundle_sf"/>
</dbReference>
<evidence type="ECO:0000256" key="5">
    <source>
        <dbReference type="ARBA" id="ARBA00022801"/>
    </source>
</evidence>
<dbReference type="PANTHER" id="PTHR45782:SF4">
    <property type="entry name" value="MITOCHONDRIAL RIBOSOME-ASSOCIATED GTPASE 1"/>
    <property type="match status" value="1"/>
</dbReference>
<dbReference type="FunFam" id="1.10.1580.10:FF:000003">
    <property type="entry name" value="Ribosome biogenesis GTPase A"/>
    <property type="match status" value="1"/>
</dbReference>
<organism evidence="9 10">
    <name type="scientific">Thermoanaerobacterium thermosaccharolyticum</name>
    <name type="common">Clostridium thermosaccharolyticum</name>
    <dbReference type="NCBI Taxonomy" id="1517"/>
    <lineage>
        <taxon>Bacteria</taxon>
        <taxon>Bacillati</taxon>
        <taxon>Bacillota</taxon>
        <taxon>Clostridia</taxon>
        <taxon>Thermoanaerobacterales</taxon>
        <taxon>Thermoanaerobacteraceae</taxon>
        <taxon>Thermoanaerobacterium</taxon>
    </lineage>
</organism>
<dbReference type="GO" id="GO:0003924">
    <property type="term" value="F:GTPase activity"/>
    <property type="evidence" value="ECO:0007669"/>
    <property type="project" value="TreeGrafter"/>
</dbReference>
<keyword evidence="6" id="KW-0694">RNA-binding</keyword>
<dbReference type="GO" id="GO:0005525">
    <property type="term" value="F:GTP binding"/>
    <property type="evidence" value="ECO:0007669"/>
    <property type="project" value="UniProtKB-KW"/>
</dbReference>
<comment type="similarity">
    <text evidence="8">Belongs to the TRAFAC class YlqF/YawG GTPase family. MTG1 subfamily.</text>
</comment>
<dbReference type="InterPro" id="IPR016478">
    <property type="entry name" value="GTPase_MTG1"/>
</dbReference>
<dbReference type="GO" id="GO:0005737">
    <property type="term" value="C:cytoplasm"/>
    <property type="evidence" value="ECO:0007669"/>
    <property type="project" value="UniProtKB-SubCell"/>
</dbReference>
<dbReference type="GO" id="GO:0003723">
    <property type="term" value="F:RNA binding"/>
    <property type="evidence" value="ECO:0007669"/>
    <property type="project" value="UniProtKB-KW"/>
</dbReference>
<evidence type="ECO:0000256" key="4">
    <source>
        <dbReference type="ARBA" id="ARBA00022741"/>
    </source>
</evidence>
<proteinExistence type="inferred from homology"/>
<dbReference type="Pfam" id="PF01926">
    <property type="entry name" value="MMR_HSR1"/>
    <property type="match status" value="1"/>
</dbReference>
<evidence type="ECO:0000256" key="6">
    <source>
        <dbReference type="ARBA" id="ARBA00022884"/>
    </source>
</evidence>
<comment type="function">
    <text evidence="8">Required for a late step of 50S ribosomal subunit assembly. Has GTPase activity.</text>
</comment>
<dbReference type="InterPro" id="IPR019991">
    <property type="entry name" value="GTP-bd_ribosome_bgen"/>
</dbReference>
<dbReference type="InterPro" id="IPR006073">
    <property type="entry name" value="GTP-bd"/>
</dbReference>
<accession>A0A231VHJ6</accession>
<dbReference type="PROSITE" id="PS51721">
    <property type="entry name" value="G_CP"/>
    <property type="match status" value="1"/>
</dbReference>
<evidence type="ECO:0000256" key="2">
    <source>
        <dbReference type="ARBA" id="ARBA00014898"/>
    </source>
</evidence>
<keyword evidence="5" id="KW-0378">Hydrolase</keyword>
<dbReference type="RefSeq" id="WP_094044960.1">
    <property type="nucleotide sequence ID" value="NZ_CP117247.1"/>
</dbReference>
<dbReference type="InterPro" id="IPR030378">
    <property type="entry name" value="G_CP_dom"/>
</dbReference>
<dbReference type="InterPro" id="IPR027417">
    <property type="entry name" value="P-loop_NTPase"/>
</dbReference>
<protein>
    <recommendedName>
        <fullName evidence="2 8">Ribosome biogenesis GTPase A</fullName>
    </recommendedName>
</protein>
<dbReference type="PRINTS" id="PR00326">
    <property type="entry name" value="GTP1OBG"/>
</dbReference>
<dbReference type="CDD" id="cd01856">
    <property type="entry name" value="YlqF"/>
    <property type="match status" value="1"/>
</dbReference>
<sequence length="278" mass="31811">MYQWYPGHMAKTKRLIEENLKIVDIVYELIDARIPKSSRNPLIDELVKNKKRIILLNKADLSDSAVNKMWNEYFKKLGIASLNINSLNSSSIKEIYELTLKECSNIIDRKRQKGIKAKLRAMIVGIPNVGKSTLINSLSKTKSAKTGNKPGVTKAKQWIRTPYFDLLDTPGILWPKFEDEHVGIMLALTAAIKDELLNHEELAFSLLKILKQEYPELLMQRYKIQNIDIDLYDLLREIGKMRGCLSSGGHIDTERTSKIIVEDFRTGKLGKISLERPD</sequence>
<comment type="caution">
    <text evidence="9">The sequence shown here is derived from an EMBL/GenBank/DDBJ whole genome shotgun (WGS) entry which is preliminary data.</text>
</comment>
<dbReference type="NCBIfam" id="TIGR03596">
    <property type="entry name" value="GTPase_YlqF"/>
    <property type="match status" value="1"/>
</dbReference>
<dbReference type="FunFam" id="3.40.50.300:FF:000590">
    <property type="entry name" value="Ribosome biogenesis GTPase A"/>
    <property type="match status" value="1"/>
</dbReference>
<evidence type="ECO:0000313" key="9">
    <source>
        <dbReference type="EMBL" id="OXT07481.1"/>
    </source>
</evidence>
<evidence type="ECO:0000256" key="7">
    <source>
        <dbReference type="ARBA" id="ARBA00023134"/>
    </source>
</evidence>
<dbReference type="AlphaFoldDB" id="A0A231VHJ6"/>
<dbReference type="PIRSF" id="PIRSF006230">
    <property type="entry name" value="MG442"/>
    <property type="match status" value="1"/>
</dbReference>
<dbReference type="Proteomes" id="UP000215301">
    <property type="component" value="Unassembled WGS sequence"/>
</dbReference>
<evidence type="ECO:0000256" key="8">
    <source>
        <dbReference type="PIRNR" id="PIRNR006230"/>
    </source>
</evidence>
<reference evidence="9 10" key="1">
    <citation type="submission" date="2017-06" db="EMBL/GenBank/DDBJ databases">
        <title>Isolation and characterization of a thermophilic and butanogenic Thermoanaerobacterium thermosaccharolyticum M5 capable of efficient degradation of hemicellulose.</title>
        <authorList>
            <person name="Xin F."/>
            <person name="Jiang Y."/>
        </authorList>
    </citation>
    <scope>NUCLEOTIDE SEQUENCE [LARGE SCALE GENOMIC DNA]</scope>
    <source>
        <strain evidence="9 10">M5</strain>
    </source>
</reference>
<keyword evidence="4 8" id="KW-0547">Nucleotide-binding</keyword>
<evidence type="ECO:0000256" key="3">
    <source>
        <dbReference type="ARBA" id="ARBA00022490"/>
    </source>
</evidence>
<dbReference type="Gene3D" id="3.40.50.300">
    <property type="entry name" value="P-loop containing nucleotide triphosphate hydrolases"/>
    <property type="match status" value="1"/>
</dbReference>
<dbReference type="SUPFAM" id="SSF52540">
    <property type="entry name" value="P-loop containing nucleoside triphosphate hydrolases"/>
    <property type="match status" value="1"/>
</dbReference>
<keyword evidence="7 8" id="KW-0342">GTP-binding</keyword>
<dbReference type="EMBL" id="NKHD01000020">
    <property type="protein sequence ID" value="OXT07481.1"/>
    <property type="molecule type" value="Genomic_DNA"/>
</dbReference>
<dbReference type="PANTHER" id="PTHR45782">
    <property type="entry name" value="MITOCHONDRIAL RIBOSOME-ASSOCIATED GTPASE 1"/>
    <property type="match status" value="1"/>
</dbReference>
<dbReference type="GO" id="GO:0006412">
    <property type="term" value="P:translation"/>
    <property type="evidence" value="ECO:0007669"/>
    <property type="project" value="TreeGrafter"/>
</dbReference>
<evidence type="ECO:0000256" key="1">
    <source>
        <dbReference type="ARBA" id="ARBA00004496"/>
    </source>
</evidence>
<keyword evidence="3 8" id="KW-0963">Cytoplasm</keyword>
<evidence type="ECO:0000313" key="10">
    <source>
        <dbReference type="Proteomes" id="UP000215301"/>
    </source>
</evidence>
<comment type="subcellular location">
    <subcellularLocation>
        <location evidence="1 8">Cytoplasm</location>
    </subcellularLocation>
</comment>
<dbReference type="Gene3D" id="1.10.1580.10">
    <property type="match status" value="1"/>
</dbReference>
<gene>
    <name evidence="9" type="primary">ylqF</name>
    <name evidence="9" type="ORF">CE561_06570</name>
</gene>